<dbReference type="EMBL" id="JBFPJR010000001">
    <property type="protein sequence ID" value="MEX0426186.1"/>
    <property type="molecule type" value="Genomic_DNA"/>
</dbReference>
<evidence type="ECO:0000313" key="3">
    <source>
        <dbReference type="Proteomes" id="UP001556631"/>
    </source>
</evidence>
<evidence type="ECO:0000259" key="1">
    <source>
        <dbReference type="Pfam" id="PF02470"/>
    </source>
</evidence>
<dbReference type="NCBIfam" id="TIGR00996">
    <property type="entry name" value="Mtu_fam_mce"/>
    <property type="match status" value="1"/>
</dbReference>
<organism evidence="2 3">
    <name type="scientific">Nocardioides eburneus</name>
    <dbReference type="NCBI Taxonomy" id="3231482"/>
    <lineage>
        <taxon>Bacteria</taxon>
        <taxon>Bacillati</taxon>
        <taxon>Actinomycetota</taxon>
        <taxon>Actinomycetes</taxon>
        <taxon>Propionibacteriales</taxon>
        <taxon>Nocardioidaceae</taxon>
        <taxon>Nocardioides</taxon>
    </lineage>
</organism>
<dbReference type="Pfam" id="PF02470">
    <property type="entry name" value="MlaD"/>
    <property type="match status" value="1"/>
</dbReference>
<dbReference type="InterPro" id="IPR005693">
    <property type="entry name" value="Mce"/>
</dbReference>
<feature type="domain" description="Mce/MlaD" evidence="1">
    <location>
        <begin position="37"/>
        <end position="111"/>
    </location>
</feature>
<dbReference type="Proteomes" id="UP001556631">
    <property type="component" value="Unassembled WGS sequence"/>
</dbReference>
<evidence type="ECO:0000313" key="2">
    <source>
        <dbReference type="EMBL" id="MEX0426186.1"/>
    </source>
</evidence>
<gene>
    <name evidence="2" type="ORF">AB3X52_01045</name>
</gene>
<sequence length="392" mass="40821">MLTRGIKFKLLAFVVVGLLATAYLAARYVGIDPVNSGYHVTVTLPDAGGLFTNGEVTYRGVPVGRIESLKATSDGVTATLRIDASAPPLPADVSVSVADRSVIGEQYLNLAGRSTKGAHLRDGDRLTATAADLPPDINDLLSDASDFADSVPTKDLETVLDEGYDIAQGTAADDLRRLLTTSQTFQKQADDNFLASSALIKSSDTVLATQARSSASIRSYSSDLSLLARTMADSDSDLRTLLTRTPGSANQLTQLVKDVGTPMGLLMNNLVPTATTFGDNAAGIRDTMVRAPEAFSIGWAISGSKGMNMGLIPTFFDPLPCTQGYAGTQMRTGLTTTAGKPLNLQAGCTTTKGNVMGPASLGASSTSTSTADKVKAKVTVPDSLADLMGGQQ</sequence>
<keyword evidence="3" id="KW-1185">Reference proteome</keyword>
<proteinExistence type="predicted"/>
<comment type="caution">
    <text evidence="2">The sequence shown here is derived from an EMBL/GenBank/DDBJ whole genome shotgun (WGS) entry which is preliminary data.</text>
</comment>
<reference evidence="2 3" key="1">
    <citation type="submission" date="2024-07" db="EMBL/GenBank/DDBJ databases">
        <authorList>
            <person name="Lee S."/>
            <person name="Kang M."/>
        </authorList>
    </citation>
    <scope>NUCLEOTIDE SEQUENCE [LARGE SCALE GENOMIC DNA]</scope>
    <source>
        <strain evidence="2 3">DS6</strain>
    </source>
</reference>
<dbReference type="InterPro" id="IPR003399">
    <property type="entry name" value="Mce/MlaD"/>
</dbReference>
<protein>
    <submittedName>
        <fullName evidence="2">MlaD family protein</fullName>
    </submittedName>
</protein>
<dbReference type="PANTHER" id="PTHR33371:SF16">
    <property type="entry name" value="MCE-FAMILY PROTEIN MCE3F"/>
    <property type="match status" value="1"/>
</dbReference>
<dbReference type="RefSeq" id="WP_367990842.1">
    <property type="nucleotide sequence ID" value="NZ_JBFPJR010000001.1"/>
</dbReference>
<name>A0ABV3STC3_9ACTN</name>
<accession>A0ABV3STC3</accession>
<dbReference type="PANTHER" id="PTHR33371">
    <property type="entry name" value="INTERMEMBRANE PHOSPHOLIPID TRANSPORT SYSTEM BINDING PROTEIN MLAD-RELATED"/>
    <property type="match status" value="1"/>
</dbReference>
<dbReference type="InterPro" id="IPR052336">
    <property type="entry name" value="MlaD_Phospholipid_Transporter"/>
</dbReference>